<dbReference type="RefSeq" id="WP_013627392.1">
    <property type="nucleotide sequence ID" value="NC_015174.1"/>
</dbReference>
<dbReference type="eggNOG" id="ENOG5033HQ4">
    <property type="taxonomic scope" value="Bacteria"/>
</dbReference>
<dbReference type="Proteomes" id="UP000006860">
    <property type="component" value="Chromosome"/>
</dbReference>
<evidence type="ECO:0008006" key="4">
    <source>
        <dbReference type="Google" id="ProtNLM"/>
    </source>
</evidence>
<name>F0SJW8_RUBBR</name>
<accession>F0SJW8</accession>
<feature type="compositionally biased region" description="Low complexity" evidence="1">
    <location>
        <begin position="124"/>
        <end position="135"/>
    </location>
</feature>
<feature type="region of interest" description="Disordered" evidence="1">
    <location>
        <begin position="117"/>
        <end position="324"/>
    </location>
</feature>
<keyword evidence="3" id="KW-1185">Reference proteome</keyword>
<dbReference type="AlphaFoldDB" id="F0SJW8"/>
<evidence type="ECO:0000313" key="3">
    <source>
        <dbReference type="Proteomes" id="UP000006860"/>
    </source>
</evidence>
<feature type="compositionally biased region" description="Acidic residues" evidence="1">
    <location>
        <begin position="290"/>
        <end position="306"/>
    </location>
</feature>
<protein>
    <recommendedName>
        <fullName evidence="4">Helix-turn-helix domain-containing protein</fullName>
    </recommendedName>
</protein>
<feature type="compositionally biased region" description="Acidic residues" evidence="1">
    <location>
        <begin position="252"/>
        <end position="266"/>
    </location>
</feature>
<organism evidence="2 3">
    <name type="scientific">Rubinisphaera brasiliensis (strain ATCC 49424 / DSM 5305 / JCM 21570 / IAM 15109 / NBRC 103401 / IFAM 1448)</name>
    <name type="common">Planctomyces brasiliensis</name>
    <dbReference type="NCBI Taxonomy" id="756272"/>
    <lineage>
        <taxon>Bacteria</taxon>
        <taxon>Pseudomonadati</taxon>
        <taxon>Planctomycetota</taxon>
        <taxon>Planctomycetia</taxon>
        <taxon>Planctomycetales</taxon>
        <taxon>Planctomycetaceae</taxon>
        <taxon>Rubinisphaera</taxon>
    </lineage>
</organism>
<sequence length="571" mass="60332">MSVSPVPESGISRIISAFQVPESGLVMASKYVNMEAAASQLNISTGELNRLREAGKIRAFADRGTWKFKIDDVEALGREIQPDSGHDIPMHDDDAIELDDDQDIAGGSKIVLEEEMSDQPTVISKQSPNQPPSSDSDVRLVVDPSLESDSWSQPADKTEGKQPPKTSPDVVRDSDVRFVDANLSGVNPTPLRANETEDDSKISLQESDDRWAGISDSDVRLAPLDMDESNVTIDGESGIGGSGDDIPLAPAEEQESDVTLVGEEDNPNSGLDIGSEGPGDPGSDITLMPMDDESEPRLADDDDDSVLSDAISGPASGLSFSSGDSGISLDLAIDSGISLDGGDDDDSITLGADSGISLVPDSGVGLTLDDSAGMNTLSDDDDDVGGATVPMLGAIGDDDEDTSFDMPLLEDSGDEIEAEDDNTAVVMFDDDESADTMEFDSGEVGEDEFVDFDDEDSFDELSNSDLNVGDDLLDDDDDVLEADDTSFEDDFESGESVSSLPVPGGMRGGAAIAPVAAEWDMLSFSLVLLSTLFMGVCTLLMYDLVRSMWSHETPIGVNGMILDALQGFIKS</sequence>
<evidence type="ECO:0000256" key="1">
    <source>
        <dbReference type="SAM" id="MobiDB-lite"/>
    </source>
</evidence>
<evidence type="ECO:0000313" key="2">
    <source>
        <dbReference type="EMBL" id="ADY58657.1"/>
    </source>
</evidence>
<dbReference type="KEGG" id="pbs:Plabr_1036"/>
<dbReference type="HOGENOM" id="CLU_566025_0_0_0"/>
<dbReference type="EMBL" id="CP002546">
    <property type="protein sequence ID" value="ADY58657.1"/>
    <property type="molecule type" value="Genomic_DNA"/>
</dbReference>
<reference evidence="3" key="1">
    <citation type="submission" date="2011-02" db="EMBL/GenBank/DDBJ databases">
        <title>The complete genome of Planctomyces brasiliensis DSM 5305.</title>
        <authorList>
            <person name="Lucas S."/>
            <person name="Copeland A."/>
            <person name="Lapidus A."/>
            <person name="Bruce D."/>
            <person name="Goodwin L."/>
            <person name="Pitluck S."/>
            <person name="Kyrpides N."/>
            <person name="Mavromatis K."/>
            <person name="Pagani I."/>
            <person name="Ivanova N."/>
            <person name="Ovchinnikova G."/>
            <person name="Lu M."/>
            <person name="Detter J.C."/>
            <person name="Han C."/>
            <person name="Land M."/>
            <person name="Hauser L."/>
            <person name="Markowitz V."/>
            <person name="Cheng J.-F."/>
            <person name="Hugenholtz P."/>
            <person name="Woyke T."/>
            <person name="Wu D."/>
            <person name="Tindall B."/>
            <person name="Pomrenke H.G."/>
            <person name="Brambilla E."/>
            <person name="Klenk H.-P."/>
            <person name="Eisen J.A."/>
        </authorList>
    </citation>
    <scope>NUCLEOTIDE SEQUENCE [LARGE SCALE GENOMIC DNA]</scope>
    <source>
        <strain evidence="3">ATCC 49424 / DSM 5305 / JCM 21570 / NBRC 103401 / IFAM 1448</strain>
    </source>
</reference>
<gene>
    <name evidence="2" type="ordered locus">Plabr_1036</name>
</gene>
<dbReference type="OrthoDB" id="283946at2"/>
<proteinExistence type="predicted"/>